<dbReference type="Gene3D" id="3.20.20.300">
    <property type="entry name" value="Glycoside hydrolase, family 3, N-terminal domain"/>
    <property type="match status" value="1"/>
</dbReference>
<dbReference type="SUPFAM" id="SSF51445">
    <property type="entry name" value="(Trans)glycosidases"/>
    <property type="match status" value="1"/>
</dbReference>
<keyword evidence="10" id="KW-1185">Reference proteome</keyword>
<dbReference type="GO" id="GO:0005789">
    <property type="term" value="C:endoplasmic reticulum membrane"/>
    <property type="evidence" value="ECO:0007669"/>
    <property type="project" value="UniProtKB-SubCell"/>
</dbReference>
<dbReference type="GO" id="GO:0046513">
    <property type="term" value="P:ceramide biosynthetic process"/>
    <property type="evidence" value="ECO:0007669"/>
    <property type="project" value="InterPro"/>
</dbReference>
<dbReference type="InterPro" id="IPR036881">
    <property type="entry name" value="Glyco_hydro_3_C_sf"/>
</dbReference>
<dbReference type="InterPro" id="IPR006634">
    <property type="entry name" value="TLC-dom"/>
</dbReference>
<dbReference type="SMART" id="SM00724">
    <property type="entry name" value="TLC"/>
    <property type="match status" value="1"/>
</dbReference>
<dbReference type="GO" id="GO:0008422">
    <property type="term" value="F:beta-glucosidase activity"/>
    <property type="evidence" value="ECO:0000318"/>
    <property type="project" value="GO_Central"/>
</dbReference>
<dbReference type="AlphaFoldDB" id="A0A2G3A168"/>
<keyword evidence="4 7" id="KW-1133">Transmembrane helix</keyword>
<reference evidence="9 10" key="2">
    <citation type="journal article" date="2017" name="Genome Biol.">
        <title>New reference genome sequences of hot pepper reveal the massive evolution of plant disease-resistance genes by retroduplication.</title>
        <authorList>
            <person name="Kim S."/>
            <person name="Park J."/>
            <person name="Yeom S.I."/>
            <person name="Kim Y.M."/>
            <person name="Seo E."/>
            <person name="Kim K.T."/>
            <person name="Kim M.S."/>
            <person name="Lee J.M."/>
            <person name="Cheong K."/>
            <person name="Shin H.S."/>
            <person name="Kim S.B."/>
            <person name="Han K."/>
            <person name="Lee J."/>
            <person name="Park M."/>
            <person name="Lee H.A."/>
            <person name="Lee H.Y."/>
            <person name="Lee Y."/>
            <person name="Oh S."/>
            <person name="Lee J.H."/>
            <person name="Choi E."/>
            <person name="Choi E."/>
            <person name="Lee S.E."/>
            <person name="Jeon J."/>
            <person name="Kim H."/>
            <person name="Choi G."/>
            <person name="Song H."/>
            <person name="Lee J."/>
            <person name="Lee S.C."/>
            <person name="Kwon J.K."/>
            <person name="Lee H.Y."/>
            <person name="Koo N."/>
            <person name="Hong Y."/>
            <person name="Kim R.W."/>
            <person name="Kang W.H."/>
            <person name="Huh J.H."/>
            <person name="Kang B.C."/>
            <person name="Yang T.J."/>
            <person name="Lee Y.H."/>
            <person name="Bennetzen J.L."/>
            <person name="Choi D."/>
        </authorList>
    </citation>
    <scope>NUCLEOTIDE SEQUENCE [LARGE SCALE GENOMIC DNA]</scope>
    <source>
        <strain evidence="10">cv. CM334</strain>
    </source>
</reference>
<keyword evidence="2 6" id="KW-0812">Transmembrane</keyword>
<gene>
    <name evidence="9" type="ORF">T459_10047</name>
</gene>
<keyword evidence="3" id="KW-0378">Hydrolase</keyword>
<dbReference type="PANTHER" id="PTHR12560">
    <property type="entry name" value="LONGEVITY ASSURANCE FACTOR 1 LAG1"/>
    <property type="match status" value="1"/>
</dbReference>
<evidence type="ECO:0000256" key="5">
    <source>
        <dbReference type="ARBA" id="ARBA00023136"/>
    </source>
</evidence>
<evidence type="ECO:0000259" key="8">
    <source>
        <dbReference type="PROSITE" id="PS50922"/>
    </source>
</evidence>
<dbReference type="InterPro" id="IPR036962">
    <property type="entry name" value="Glyco_hydro_3_N_sf"/>
</dbReference>
<dbReference type="EMBL" id="AYRZ02000003">
    <property type="protein sequence ID" value="PHT87941.1"/>
    <property type="molecule type" value="Genomic_DNA"/>
</dbReference>
<comment type="subcellular location">
    <subcellularLocation>
        <location evidence="1">Endoplasmic reticulum membrane</location>
        <topology evidence="1">Multi-pass membrane protein</topology>
    </subcellularLocation>
</comment>
<dbReference type="InterPro" id="IPR017853">
    <property type="entry name" value="GH"/>
</dbReference>
<evidence type="ECO:0000256" key="4">
    <source>
        <dbReference type="ARBA" id="ARBA00022989"/>
    </source>
</evidence>
<evidence type="ECO:0000256" key="2">
    <source>
        <dbReference type="ARBA" id="ARBA00022692"/>
    </source>
</evidence>
<dbReference type="PROSITE" id="PS50922">
    <property type="entry name" value="TLC"/>
    <property type="match status" value="1"/>
</dbReference>
<evidence type="ECO:0000313" key="10">
    <source>
        <dbReference type="Proteomes" id="UP000222542"/>
    </source>
</evidence>
<keyword evidence="5 6" id="KW-0472">Membrane</keyword>
<protein>
    <recommendedName>
        <fullName evidence="8">TLC domain-containing protein</fullName>
    </recommendedName>
</protein>
<name>A0A2G3A168_CAPAN</name>
<dbReference type="Proteomes" id="UP000222542">
    <property type="component" value="Unassembled WGS sequence"/>
</dbReference>
<dbReference type="GO" id="GO:0050291">
    <property type="term" value="F:sphingosine N-acyltransferase activity"/>
    <property type="evidence" value="ECO:0007669"/>
    <property type="project" value="InterPro"/>
</dbReference>
<evidence type="ECO:0000256" key="6">
    <source>
        <dbReference type="PROSITE-ProRule" id="PRU00205"/>
    </source>
</evidence>
<feature type="domain" description="TLC" evidence="8">
    <location>
        <begin position="1"/>
        <end position="173"/>
    </location>
</feature>
<dbReference type="PANTHER" id="PTHR12560:SF0">
    <property type="entry name" value="LD18904P"/>
    <property type="match status" value="1"/>
</dbReference>
<evidence type="ECO:0000313" key="9">
    <source>
        <dbReference type="EMBL" id="PHT87941.1"/>
    </source>
</evidence>
<evidence type="ECO:0000256" key="3">
    <source>
        <dbReference type="ARBA" id="ARBA00022801"/>
    </source>
</evidence>
<dbReference type="GO" id="GO:0009251">
    <property type="term" value="P:glucan catabolic process"/>
    <property type="evidence" value="ECO:0000318"/>
    <property type="project" value="GO_Central"/>
</dbReference>
<dbReference type="Pfam" id="PF03798">
    <property type="entry name" value="TRAM_LAG1_CLN8"/>
    <property type="match status" value="1"/>
</dbReference>
<proteinExistence type="predicted"/>
<dbReference type="Gene3D" id="3.40.50.1700">
    <property type="entry name" value="Glycoside hydrolase family 3 C-terminal domain"/>
    <property type="match status" value="1"/>
</dbReference>
<reference evidence="9 10" key="1">
    <citation type="journal article" date="2014" name="Nat. Genet.">
        <title>Genome sequence of the hot pepper provides insights into the evolution of pungency in Capsicum species.</title>
        <authorList>
            <person name="Kim S."/>
            <person name="Park M."/>
            <person name="Yeom S.I."/>
            <person name="Kim Y.M."/>
            <person name="Lee J.M."/>
            <person name="Lee H.A."/>
            <person name="Seo E."/>
            <person name="Choi J."/>
            <person name="Cheong K."/>
            <person name="Kim K.T."/>
            <person name="Jung K."/>
            <person name="Lee G.W."/>
            <person name="Oh S.K."/>
            <person name="Bae C."/>
            <person name="Kim S.B."/>
            <person name="Lee H.Y."/>
            <person name="Kim S.Y."/>
            <person name="Kim M.S."/>
            <person name="Kang B.C."/>
            <person name="Jo Y.D."/>
            <person name="Yang H.B."/>
            <person name="Jeong H.J."/>
            <person name="Kang W.H."/>
            <person name="Kwon J.K."/>
            <person name="Shin C."/>
            <person name="Lim J.Y."/>
            <person name="Park J.H."/>
            <person name="Huh J.H."/>
            <person name="Kim J.S."/>
            <person name="Kim B.D."/>
            <person name="Cohen O."/>
            <person name="Paran I."/>
            <person name="Suh M.C."/>
            <person name="Lee S.B."/>
            <person name="Kim Y.K."/>
            <person name="Shin Y."/>
            <person name="Noh S.J."/>
            <person name="Park J."/>
            <person name="Seo Y.S."/>
            <person name="Kwon S.Y."/>
            <person name="Kim H.A."/>
            <person name="Park J.M."/>
            <person name="Kim H.J."/>
            <person name="Choi S.B."/>
            <person name="Bosland P.W."/>
            <person name="Reeves G."/>
            <person name="Jo S.H."/>
            <person name="Lee B.W."/>
            <person name="Cho H.T."/>
            <person name="Choi H.S."/>
            <person name="Lee M.S."/>
            <person name="Yu Y."/>
            <person name="Do Choi Y."/>
            <person name="Park B.S."/>
            <person name="van Deynze A."/>
            <person name="Ashrafi H."/>
            <person name="Hill T."/>
            <person name="Kim W.T."/>
            <person name="Pai H.S."/>
            <person name="Ahn H.K."/>
            <person name="Yeam I."/>
            <person name="Giovannoni J.J."/>
            <person name="Rose J.K."/>
            <person name="Sorensen I."/>
            <person name="Lee S.J."/>
            <person name="Kim R.W."/>
            <person name="Choi I.Y."/>
            <person name="Choi B.S."/>
            <person name="Lim J.S."/>
            <person name="Lee Y.H."/>
            <person name="Choi D."/>
        </authorList>
    </citation>
    <scope>NUCLEOTIDE SEQUENCE [LARGE SCALE GENOMIC DNA]</scope>
    <source>
        <strain evidence="10">cv. CM334</strain>
    </source>
</reference>
<evidence type="ECO:0000256" key="7">
    <source>
        <dbReference type="SAM" id="Phobius"/>
    </source>
</evidence>
<evidence type="ECO:0000256" key="1">
    <source>
        <dbReference type="ARBA" id="ARBA00004477"/>
    </source>
</evidence>
<comment type="caution">
    <text evidence="9">The sequence shown here is derived from an EMBL/GenBank/DDBJ whole genome shotgun (WGS) entry which is preliminary data.</text>
</comment>
<sequence>MLTSKPRINFTKVGPVSWRGNPDGRSNPVTGMELNLPICANVGSTSISLLLSFFGKRNGKTLLFFRIRIVILALHDASDVFMEAAKLFKYLWKKLGARVLFGCFVVSWLVLRLFFFSFWVIRSSSYYLWEVLKLSEAYDTMLYYFFNTMLLTLLVFHIYWSMLICSIRRRQLNNRGQVGEDIRSNKHFSVILNLQVMVSFRYELILTELLSLVESGEILMTRIDNNVERILRVKFVNELFKHSFTDRSLMDLVGCKAHRDLSPETVHKSLVLLKNEEDPKKPFLPLDKTAKKYSLLELMLMILDTNVEDGQLHGQDSVAESQLAFNSALKAFESNIIFSNGLLVRWSGGSVLKDVAETIAALITEKGVQNEERDEENDEDIDLTGEDFWVVDKCSNINSFVLNFLKLIVT</sequence>
<organism evidence="9 10">
    <name type="scientific">Capsicum annuum</name>
    <name type="common">Capsicum pepper</name>
    <dbReference type="NCBI Taxonomy" id="4072"/>
    <lineage>
        <taxon>Eukaryota</taxon>
        <taxon>Viridiplantae</taxon>
        <taxon>Streptophyta</taxon>
        <taxon>Embryophyta</taxon>
        <taxon>Tracheophyta</taxon>
        <taxon>Spermatophyta</taxon>
        <taxon>Magnoliopsida</taxon>
        <taxon>eudicotyledons</taxon>
        <taxon>Gunneridae</taxon>
        <taxon>Pentapetalae</taxon>
        <taxon>asterids</taxon>
        <taxon>lamiids</taxon>
        <taxon>Solanales</taxon>
        <taxon>Solanaceae</taxon>
        <taxon>Solanoideae</taxon>
        <taxon>Capsiceae</taxon>
        <taxon>Capsicum</taxon>
    </lineage>
</organism>
<feature type="transmembrane region" description="Helical" evidence="7">
    <location>
        <begin position="99"/>
        <end position="121"/>
    </location>
</feature>
<dbReference type="Gramene" id="PHT87941">
    <property type="protein sequence ID" value="PHT87941"/>
    <property type="gene ID" value="T459_10047"/>
</dbReference>
<dbReference type="STRING" id="4072.A0A2G3A168"/>
<feature type="transmembrane region" description="Helical" evidence="7">
    <location>
        <begin position="141"/>
        <end position="165"/>
    </location>
</feature>
<accession>A0A2G3A168</accession>
<dbReference type="InterPro" id="IPR016439">
    <property type="entry name" value="Lag1/Lac1-like"/>
</dbReference>